<dbReference type="InterPro" id="IPR003594">
    <property type="entry name" value="HATPase_dom"/>
</dbReference>
<dbReference type="STRING" id="64971.SAMN05421831_10639"/>
<dbReference type="Gene3D" id="1.10.287.130">
    <property type="match status" value="1"/>
</dbReference>
<dbReference type="Gene3D" id="3.40.50.2300">
    <property type="match status" value="1"/>
</dbReference>
<keyword evidence="3 4" id="KW-0597">Phosphoprotein</keyword>
<dbReference type="SMART" id="SM00448">
    <property type="entry name" value="REC"/>
    <property type="match status" value="1"/>
</dbReference>
<keyword evidence="8" id="KW-1185">Reference proteome</keyword>
<evidence type="ECO:0000256" key="2">
    <source>
        <dbReference type="ARBA" id="ARBA00012438"/>
    </source>
</evidence>
<dbReference type="AlphaFoldDB" id="A0A1H6S705"/>
<dbReference type="CDD" id="cd17546">
    <property type="entry name" value="REC_hyHK_CKI1_RcsC-like"/>
    <property type="match status" value="1"/>
</dbReference>
<dbReference type="SMART" id="SM00388">
    <property type="entry name" value="HisKA"/>
    <property type="match status" value="1"/>
</dbReference>
<dbReference type="RefSeq" id="WP_093309377.1">
    <property type="nucleotide sequence ID" value="NZ_FNYH01000006.1"/>
</dbReference>
<comment type="catalytic activity">
    <reaction evidence="1">
        <text>ATP + protein L-histidine = ADP + protein N-phospho-L-histidine.</text>
        <dbReference type="EC" id="2.7.13.3"/>
    </reaction>
</comment>
<dbReference type="GO" id="GO:0000155">
    <property type="term" value="F:phosphorelay sensor kinase activity"/>
    <property type="evidence" value="ECO:0007669"/>
    <property type="project" value="InterPro"/>
</dbReference>
<dbReference type="Pfam" id="PF02518">
    <property type="entry name" value="HATPase_c"/>
    <property type="match status" value="1"/>
</dbReference>
<evidence type="ECO:0000313" key="8">
    <source>
        <dbReference type="Proteomes" id="UP000242999"/>
    </source>
</evidence>
<dbReference type="InterPro" id="IPR003661">
    <property type="entry name" value="HisK_dim/P_dom"/>
</dbReference>
<feature type="domain" description="Response regulatory" evidence="6">
    <location>
        <begin position="13"/>
        <end position="129"/>
    </location>
</feature>
<dbReference type="InterPro" id="IPR036097">
    <property type="entry name" value="HisK_dim/P_sf"/>
</dbReference>
<dbReference type="EC" id="2.7.13.3" evidence="2"/>
<evidence type="ECO:0000259" key="6">
    <source>
        <dbReference type="PROSITE" id="PS50110"/>
    </source>
</evidence>
<dbReference type="InterPro" id="IPR001789">
    <property type="entry name" value="Sig_transdc_resp-reg_receiver"/>
</dbReference>
<dbReference type="Proteomes" id="UP000242999">
    <property type="component" value="Unassembled WGS sequence"/>
</dbReference>
<dbReference type="EMBL" id="FNYH01000006">
    <property type="protein sequence ID" value="SEI63833.1"/>
    <property type="molecule type" value="Genomic_DNA"/>
</dbReference>
<feature type="domain" description="Histidine kinase" evidence="5">
    <location>
        <begin position="153"/>
        <end position="369"/>
    </location>
</feature>
<dbReference type="OrthoDB" id="1931120at2"/>
<dbReference type="PANTHER" id="PTHR43547">
    <property type="entry name" value="TWO-COMPONENT HISTIDINE KINASE"/>
    <property type="match status" value="1"/>
</dbReference>
<dbReference type="CDD" id="cd00082">
    <property type="entry name" value="HisKA"/>
    <property type="match status" value="1"/>
</dbReference>
<dbReference type="Pfam" id="PF00072">
    <property type="entry name" value="Response_reg"/>
    <property type="match status" value="1"/>
</dbReference>
<dbReference type="InterPro" id="IPR005467">
    <property type="entry name" value="His_kinase_dom"/>
</dbReference>
<evidence type="ECO:0000256" key="3">
    <source>
        <dbReference type="ARBA" id="ARBA00022553"/>
    </source>
</evidence>
<sequence>MLQTPDKSKDPLRILLVEDDPMQRYLIQHFLAEPDYKVFTTSTAEEGLKLLSLQRIDFVLMDVHLPGMNGFEAVRQIRTLDAHHWRPIMMVTSNDTAEDWENATRYGADDYLVKPLEKHKLLNKIHILHRLYLAYHRQQEDKKIQALGHFAAGVAHDFNNITATISGYAEMLQEELNPESFSYQCSQEIIQSVKKARNLINSLLLYVREEPIDFQPLQASLLIEKVAQTARIKARDKVNIKVNIEEAAYSTFIQADATQIERVLDNLVVNALDAMPKGQLTLGLRLCKSTHADGSRQLAISVEDQGEGISPEHLRNIFDPFFTTKDIGQGSGLGLSIVKGIIEAHRGNINVSSHVGLGTLFTIFLPIME</sequence>
<dbReference type="PROSITE" id="PS50110">
    <property type="entry name" value="RESPONSE_REGULATORY"/>
    <property type="match status" value="1"/>
</dbReference>
<dbReference type="Gene3D" id="3.30.565.10">
    <property type="entry name" value="Histidine kinase-like ATPase, C-terminal domain"/>
    <property type="match status" value="1"/>
</dbReference>
<evidence type="ECO:0000256" key="4">
    <source>
        <dbReference type="PROSITE-ProRule" id="PRU00169"/>
    </source>
</evidence>
<dbReference type="PROSITE" id="PS50109">
    <property type="entry name" value="HIS_KIN"/>
    <property type="match status" value="1"/>
</dbReference>
<keyword evidence="7" id="KW-0418">Kinase</keyword>
<reference evidence="8" key="1">
    <citation type="submission" date="2016-10" db="EMBL/GenBank/DDBJ databases">
        <authorList>
            <person name="Varghese N."/>
            <person name="Submissions S."/>
        </authorList>
    </citation>
    <scope>NUCLEOTIDE SEQUENCE [LARGE SCALE GENOMIC DNA]</scope>
    <source>
        <strain evidence="8">DSM 7165</strain>
    </source>
</reference>
<dbReference type="SUPFAM" id="SSF55874">
    <property type="entry name" value="ATPase domain of HSP90 chaperone/DNA topoisomerase II/histidine kinase"/>
    <property type="match status" value="1"/>
</dbReference>
<dbReference type="Pfam" id="PF00512">
    <property type="entry name" value="HisKA"/>
    <property type="match status" value="1"/>
</dbReference>
<protein>
    <recommendedName>
        <fullName evidence="2">histidine kinase</fullName>
        <ecNumber evidence="2">2.7.13.3</ecNumber>
    </recommendedName>
</protein>
<proteinExistence type="predicted"/>
<dbReference type="SMART" id="SM00387">
    <property type="entry name" value="HATPase_c"/>
    <property type="match status" value="1"/>
</dbReference>
<feature type="modified residue" description="4-aspartylphosphate" evidence="4">
    <location>
        <position position="62"/>
    </location>
</feature>
<dbReference type="SUPFAM" id="SSF47384">
    <property type="entry name" value="Homodimeric domain of signal transducing histidine kinase"/>
    <property type="match status" value="1"/>
</dbReference>
<dbReference type="InterPro" id="IPR036890">
    <property type="entry name" value="HATPase_C_sf"/>
</dbReference>
<evidence type="ECO:0000256" key="1">
    <source>
        <dbReference type="ARBA" id="ARBA00000085"/>
    </source>
</evidence>
<dbReference type="PANTHER" id="PTHR43547:SF2">
    <property type="entry name" value="HYBRID SIGNAL TRANSDUCTION HISTIDINE KINASE C"/>
    <property type="match status" value="1"/>
</dbReference>
<keyword evidence="7" id="KW-0808">Transferase</keyword>
<dbReference type="InterPro" id="IPR004358">
    <property type="entry name" value="Sig_transdc_His_kin-like_C"/>
</dbReference>
<dbReference type="SUPFAM" id="SSF52172">
    <property type="entry name" value="CheY-like"/>
    <property type="match status" value="1"/>
</dbReference>
<accession>A0A1H6S705</accession>
<gene>
    <name evidence="7" type="ORF">SAMN05421831_10639</name>
</gene>
<name>A0A1H6S705_9GAMM</name>
<dbReference type="PRINTS" id="PR00344">
    <property type="entry name" value="BCTRLSENSOR"/>
</dbReference>
<organism evidence="7 8">
    <name type="scientific">Allopseudospirillum japonicum</name>
    <dbReference type="NCBI Taxonomy" id="64971"/>
    <lineage>
        <taxon>Bacteria</taxon>
        <taxon>Pseudomonadati</taxon>
        <taxon>Pseudomonadota</taxon>
        <taxon>Gammaproteobacteria</taxon>
        <taxon>Oceanospirillales</taxon>
        <taxon>Oceanospirillaceae</taxon>
        <taxon>Allopseudospirillum</taxon>
    </lineage>
</organism>
<evidence type="ECO:0000259" key="5">
    <source>
        <dbReference type="PROSITE" id="PS50109"/>
    </source>
</evidence>
<dbReference type="InterPro" id="IPR011006">
    <property type="entry name" value="CheY-like_superfamily"/>
</dbReference>
<evidence type="ECO:0000313" key="7">
    <source>
        <dbReference type="EMBL" id="SEI63833.1"/>
    </source>
</evidence>